<keyword evidence="2" id="KW-1185">Reference proteome</keyword>
<protein>
    <submittedName>
        <fullName evidence="1">Uncharacterized protein</fullName>
    </submittedName>
</protein>
<proteinExistence type="predicted"/>
<evidence type="ECO:0000313" key="2">
    <source>
        <dbReference type="Proteomes" id="UP001162164"/>
    </source>
</evidence>
<name>A0ABQ9IPZ5_9CUCU</name>
<accession>A0ABQ9IPZ5</accession>
<sequence length="73" mass="8595">MQLLDHYIIVARKRKFFHILGNSTRHRKTCGFKVDKTQVVKSFHVLLQEKATQDPKHLRPPNTLLRNCKLPFG</sequence>
<dbReference type="EMBL" id="JAPWTJ010004160">
    <property type="protein sequence ID" value="KAJ8947783.1"/>
    <property type="molecule type" value="Genomic_DNA"/>
</dbReference>
<organism evidence="1 2">
    <name type="scientific">Molorchus minor</name>
    <dbReference type="NCBI Taxonomy" id="1323400"/>
    <lineage>
        <taxon>Eukaryota</taxon>
        <taxon>Metazoa</taxon>
        <taxon>Ecdysozoa</taxon>
        <taxon>Arthropoda</taxon>
        <taxon>Hexapoda</taxon>
        <taxon>Insecta</taxon>
        <taxon>Pterygota</taxon>
        <taxon>Neoptera</taxon>
        <taxon>Endopterygota</taxon>
        <taxon>Coleoptera</taxon>
        <taxon>Polyphaga</taxon>
        <taxon>Cucujiformia</taxon>
        <taxon>Chrysomeloidea</taxon>
        <taxon>Cerambycidae</taxon>
        <taxon>Lamiinae</taxon>
        <taxon>Monochamini</taxon>
        <taxon>Molorchus</taxon>
    </lineage>
</organism>
<gene>
    <name evidence="1" type="ORF">NQ317_003563</name>
</gene>
<reference evidence="1" key="1">
    <citation type="journal article" date="2023" name="Insect Mol. Biol.">
        <title>Genome sequencing provides insights into the evolution of gene families encoding plant cell wall-degrading enzymes in longhorned beetles.</title>
        <authorList>
            <person name="Shin N.R."/>
            <person name="Okamura Y."/>
            <person name="Kirsch R."/>
            <person name="Pauchet Y."/>
        </authorList>
    </citation>
    <scope>NUCLEOTIDE SEQUENCE</scope>
    <source>
        <strain evidence="1">MMC_N1</strain>
    </source>
</reference>
<comment type="caution">
    <text evidence="1">The sequence shown here is derived from an EMBL/GenBank/DDBJ whole genome shotgun (WGS) entry which is preliminary data.</text>
</comment>
<evidence type="ECO:0000313" key="1">
    <source>
        <dbReference type="EMBL" id="KAJ8947783.1"/>
    </source>
</evidence>
<dbReference type="Proteomes" id="UP001162164">
    <property type="component" value="Unassembled WGS sequence"/>
</dbReference>